<protein>
    <submittedName>
        <fullName evidence="1">Uncharacterized protein</fullName>
    </submittedName>
</protein>
<sequence>MEFRLPRVVEKKDLFGYIYPTYKNSSPLPRDFEKFLWCLFSSGGASRNSLYYTGKRPKMALANKCDDLPQFAVPFFF</sequence>
<keyword evidence="2" id="KW-1185">Reference proteome</keyword>
<organism evidence="1 2">
    <name type="scientific">Caerostris extrusa</name>
    <name type="common">Bark spider</name>
    <name type="synonym">Caerostris bankana</name>
    <dbReference type="NCBI Taxonomy" id="172846"/>
    <lineage>
        <taxon>Eukaryota</taxon>
        <taxon>Metazoa</taxon>
        <taxon>Ecdysozoa</taxon>
        <taxon>Arthropoda</taxon>
        <taxon>Chelicerata</taxon>
        <taxon>Arachnida</taxon>
        <taxon>Araneae</taxon>
        <taxon>Araneomorphae</taxon>
        <taxon>Entelegynae</taxon>
        <taxon>Araneoidea</taxon>
        <taxon>Araneidae</taxon>
        <taxon>Caerostris</taxon>
    </lineage>
</organism>
<dbReference type="Proteomes" id="UP001054945">
    <property type="component" value="Unassembled WGS sequence"/>
</dbReference>
<comment type="caution">
    <text evidence="1">The sequence shown here is derived from an EMBL/GenBank/DDBJ whole genome shotgun (WGS) entry which is preliminary data.</text>
</comment>
<gene>
    <name evidence="1" type="ORF">CEXT_680431</name>
</gene>
<evidence type="ECO:0000313" key="1">
    <source>
        <dbReference type="EMBL" id="GIX97843.1"/>
    </source>
</evidence>
<dbReference type="AlphaFoldDB" id="A0AAV4PLF3"/>
<accession>A0AAV4PLF3</accession>
<reference evidence="1 2" key="1">
    <citation type="submission" date="2021-06" db="EMBL/GenBank/DDBJ databases">
        <title>Caerostris extrusa draft genome.</title>
        <authorList>
            <person name="Kono N."/>
            <person name="Arakawa K."/>
        </authorList>
    </citation>
    <scope>NUCLEOTIDE SEQUENCE [LARGE SCALE GENOMIC DNA]</scope>
</reference>
<dbReference type="EMBL" id="BPLR01004827">
    <property type="protein sequence ID" value="GIX97843.1"/>
    <property type="molecule type" value="Genomic_DNA"/>
</dbReference>
<proteinExistence type="predicted"/>
<evidence type="ECO:0000313" key="2">
    <source>
        <dbReference type="Proteomes" id="UP001054945"/>
    </source>
</evidence>
<name>A0AAV4PLF3_CAEEX</name>